<reference evidence="1" key="1">
    <citation type="submission" date="2014-09" db="EMBL/GenBank/DDBJ databases">
        <authorList>
            <person name="Magalhaes I.L.F."/>
            <person name="Oliveira U."/>
            <person name="Santos F.R."/>
            <person name="Vidigal T.H.D.A."/>
            <person name="Brescovit A.D."/>
            <person name="Santos A.J."/>
        </authorList>
    </citation>
    <scope>NUCLEOTIDE SEQUENCE</scope>
    <source>
        <tissue evidence="1">Shoot tissue taken approximately 20 cm above the soil surface</tissue>
    </source>
</reference>
<accession>A0A0A9A3W3</accession>
<name>A0A0A9A3W3_ARUDO</name>
<dbReference type="EMBL" id="GBRH01256158">
    <property type="protein sequence ID" value="JAD41737.1"/>
    <property type="molecule type" value="Transcribed_RNA"/>
</dbReference>
<sequence>MVLRIKLVCISISLKLQSDSNLSVNRTLLREVENH</sequence>
<dbReference type="AlphaFoldDB" id="A0A0A9A3W3"/>
<reference evidence="1" key="2">
    <citation type="journal article" date="2015" name="Data Brief">
        <title>Shoot transcriptome of the giant reed, Arundo donax.</title>
        <authorList>
            <person name="Barrero R.A."/>
            <person name="Guerrero F.D."/>
            <person name="Moolhuijzen P."/>
            <person name="Goolsby J.A."/>
            <person name="Tidwell J."/>
            <person name="Bellgard S.E."/>
            <person name="Bellgard M.I."/>
        </authorList>
    </citation>
    <scope>NUCLEOTIDE SEQUENCE</scope>
    <source>
        <tissue evidence="1">Shoot tissue taken approximately 20 cm above the soil surface</tissue>
    </source>
</reference>
<evidence type="ECO:0000313" key="1">
    <source>
        <dbReference type="EMBL" id="JAD41737.1"/>
    </source>
</evidence>
<protein>
    <submittedName>
        <fullName evidence="1">Uncharacterized protein</fullName>
    </submittedName>
</protein>
<proteinExistence type="predicted"/>
<organism evidence="1">
    <name type="scientific">Arundo donax</name>
    <name type="common">Giant reed</name>
    <name type="synonym">Donax arundinaceus</name>
    <dbReference type="NCBI Taxonomy" id="35708"/>
    <lineage>
        <taxon>Eukaryota</taxon>
        <taxon>Viridiplantae</taxon>
        <taxon>Streptophyta</taxon>
        <taxon>Embryophyta</taxon>
        <taxon>Tracheophyta</taxon>
        <taxon>Spermatophyta</taxon>
        <taxon>Magnoliopsida</taxon>
        <taxon>Liliopsida</taxon>
        <taxon>Poales</taxon>
        <taxon>Poaceae</taxon>
        <taxon>PACMAD clade</taxon>
        <taxon>Arundinoideae</taxon>
        <taxon>Arundineae</taxon>
        <taxon>Arundo</taxon>
    </lineage>
</organism>